<dbReference type="Gene3D" id="3.20.20.70">
    <property type="entry name" value="Aldolase class I"/>
    <property type="match status" value="1"/>
</dbReference>
<dbReference type="PANTHER" id="PTHR37418">
    <property type="entry name" value="3-KETO-5-AMINOHEXANOATE CLEAVAGE ENZYME-RELATED"/>
    <property type="match status" value="1"/>
</dbReference>
<evidence type="ECO:0000313" key="6">
    <source>
        <dbReference type="Proteomes" id="UP001161405"/>
    </source>
</evidence>
<evidence type="ECO:0000256" key="2">
    <source>
        <dbReference type="ARBA" id="ARBA00022679"/>
    </source>
</evidence>
<dbReference type="RefSeq" id="WP_284361548.1">
    <property type="nucleotide sequence ID" value="NZ_BSNI01000001.1"/>
</dbReference>
<dbReference type="Pfam" id="PF05853">
    <property type="entry name" value="BKACE"/>
    <property type="match status" value="1"/>
</dbReference>
<keyword evidence="3" id="KW-0479">Metal-binding</keyword>
<dbReference type="InterPro" id="IPR013785">
    <property type="entry name" value="Aldolase_TIM"/>
</dbReference>
<evidence type="ECO:0000313" key="5">
    <source>
        <dbReference type="EMBL" id="GLQ16145.1"/>
    </source>
</evidence>
<organism evidence="5 6">
    <name type="scientific">Maritalea porphyrae</name>
    <dbReference type="NCBI Taxonomy" id="880732"/>
    <lineage>
        <taxon>Bacteria</taxon>
        <taxon>Pseudomonadati</taxon>
        <taxon>Pseudomonadota</taxon>
        <taxon>Alphaproteobacteria</taxon>
        <taxon>Hyphomicrobiales</taxon>
        <taxon>Devosiaceae</taxon>
        <taxon>Maritalea</taxon>
    </lineage>
</organism>
<keyword evidence="4" id="KW-0862">Zinc</keyword>
<evidence type="ECO:0000256" key="3">
    <source>
        <dbReference type="ARBA" id="ARBA00022723"/>
    </source>
</evidence>
<keyword evidence="2" id="KW-0808">Transferase</keyword>
<sequence>MTGPYILVAPNGARRTKADHPALPITIQEIVDTAKQCFAVGANGIHAHVRDQNDAHILDAGLYRELIDELSVQVPRMDVQITTEAVGIYSPVQQMDVVSKVRPKMVSIALSELDTLEDKAELSRFYHGLASDGVEVQHIIYDPAEMHRFEQMVDQAIILAEKPSFLFVLGRYTVGQLSNPQHFDPFYDAFQRSPFSQTGKHMTCAFGARETYCLLHAAEKGSDCRIGFENNLVMDNGEMAVDNAQRVADLVSKLNADSKVKS</sequence>
<gene>
    <name evidence="5" type="ORF">GCM10007879_03940</name>
</gene>
<comment type="cofactor">
    <cofactor evidence="1">
        <name>Zn(2+)</name>
        <dbReference type="ChEBI" id="CHEBI:29105"/>
    </cofactor>
</comment>
<dbReference type="Proteomes" id="UP001161405">
    <property type="component" value="Unassembled WGS sequence"/>
</dbReference>
<proteinExistence type="predicted"/>
<dbReference type="PANTHER" id="PTHR37418:SF2">
    <property type="entry name" value="3-KETO-5-AMINOHEXANOATE CLEAVAGE ENZYME"/>
    <property type="match status" value="1"/>
</dbReference>
<keyword evidence="6" id="KW-1185">Reference proteome</keyword>
<name>A0ABQ5UPC3_9HYPH</name>
<reference evidence="5" key="2">
    <citation type="submission" date="2023-01" db="EMBL/GenBank/DDBJ databases">
        <title>Draft genome sequence of Maritalea porphyrae strain NBRC 107169.</title>
        <authorList>
            <person name="Sun Q."/>
            <person name="Mori K."/>
        </authorList>
    </citation>
    <scope>NUCLEOTIDE SEQUENCE</scope>
    <source>
        <strain evidence="5">NBRC 107169</strain>
    </source>
</reference>
<dbReference type="EMBL" id="BSNI01000001">
    <property type="protein sequence ID" value="GLQ16145.1"/>
    <property type="molecule type" value="Genomic_DNA"/>
</dbReference>
<dbReference type="InterPro" id="IPR008567">
    <property type="entry name" value="BKACE"/>
</dbReference>
<evidence type="ECO:0000256" key="1">
    <source>
        <dbReference type="ARBA" id="ARBA00001947"/>
    </source>
</evidence>
<accession>A0ABQ5UPC3</accession>
<protein>
    <submittedName>
        <fullName evidence="5">3-keto-5-aminohexanoate cleavage protein</fullName>
    </submittedName>
</protein>
<comment type="caution">
    <text evidence="5">The sequence shown here is derived from an EMBL/GenBank/DDBJ whole genome shotgun (WGS) entry which is preliminary data.</text>
</comment>
<evidence type="ECO:0000256" key="4">
    <source>
        <dbReference type="ARBA" id="ARBA00022833"/>
    </source>
</evidence>
<reference evidence="5" key="1">
    <citation type="journal article" date="2014" name="Int. J. Syst. Evol. Microbiol.">
        <title>Complete genome of a new Firmicutes species belonging to the dominant human colonic microbiota ('Ruminococcus bicirculans') reveals two chromosomes and a selective capacity to utilize plant glucans.</title>
        <authorList>
            <consortium name="NISC Comparative Sequencing Program"/>
            <person name="Wegmann U."/>
            <person name="Louis P."/>
            <person name="Goesmann A."/>
            <person name="Henrissat B."/>
            <person name="Duncan S.H."/>
            <person name="Flint H.J."/>
        </authorList>
    </citation>
    <scope>NUCLEOTIDE SEQUENCE</scope>
    <source>
        <strain evidence="5">NBRC 107169</strain>
    </source>
</reference>